<protein>
    <submittedName>
        <fullName evidence="1">Uncharacterized protein</fullName>
    </submittedName>
</protein>
<dbReference type="AlphaFoldDB" id="A0A644Y3L4"/>
<organism evidence="1">
    <name type="scientific">bioreactor metagenome</name>
    <dbReference type="NCBI Taxonomy" id="1076179"/>
    <lineage>
        <taxon>unclassified sequences</taxon>
        <taxon>metagenomes</taxon>
        <taxon>ecological metagenomes</taxon>
    </lineage>
</organism>
<accession>A0A644Y3L4</accession>
<dbReference type="EMBL" id="VSSQ01003962">
    <property type="protein sequence ID" value="MPM23140.1"/>
    <property type="molecule type" value="Genomic_DNA"/>
</dbReference>
<comment type="caution">
    <text evidence="1">The sequence shown here is derived from an EMBL/GenBank/DDBJ whole genome shotgun (WGS) entry which is preliminary data.</text>
</comment>
<sequence>MSSTFFPLSAKVTAVAQAAEVLPTPPLPVKNKYFVKLIACGLNSSIKLPSSYDQQHFPPEQPQPPGFLGVTLTLVADFGFSPK</sequence>
<name>A0A644Y3L4_9ZZZZ</name>
<proteinExistence type="predicted"/>
<gene>
    <name evidence="1" type="ORF">SDC9_69604</name>
</gene>
<evidence type="ECO:0000313" key="1">
    <source>
        <dbReference type="EMBL" id="MPM23140.1"/>
    </source>
</evidence>
<reference evidence="1" key="1">
    <citation type="submission" date="2019-08" db="EMBL/GenBank/DDBJ databases">
        <authorList>
            <person name="Kucharzyk K."/>
            <person name="Murdoch R.W."/>
            <person name="Higgins S."/>
            <person name="Loffler F."/>
        </authorList>
    </citation>
    <scope>NUCLEOTIDE SEQUENCE</scope>
</reference>